<evidence type="ECO:0000313" key="2">
    <source>
        <dbReference type="Proteomes" id="UP001221757"/>
    </source>
</evidence>
<dbReference type="AlphaFoldDB" id="A0AAD7GRH4"/>
<evidence type="ECO:0000313" key="1">
    <source>
        <dbReference type="EMBL" id="KAJ7703659.1"/>
    </source>
</evidence>
<dbReference type="EMBL" id="JARKIE010000012">
    <property type="protein sequence ID" value="KAJ7703659.1"/>
    <property type="molecule type" value="Genomic_DNA"/>
</dbReference>
<gene>
    <name evidence="1" type="ORF">B0H17DRAFT_922017</name>
</gene>
<accession>A0AAD7GRH4</accession>
<comment type="caution">
    <text evidence="1">The sequence shown here is derived from an EMBL/GenBank/DDBJ whole genome shotgun (WGS) entry which is preliminary data.</text>
</comment>
<keyword evidence="2" id="KW-1185">Reference proteome</keyword>
<protein>
    <submittedName>
        <fullName evidence="1">Uncharacterized protein</fullName>
    </submittedName>
</protein>
<dbReference type="Proteomes" id="UP001221757">
    <property type="component" value="Unassembled WGS sequence"/>
</dbReference>
<organism evidence="1 2">
    <name type="scientific">Mycena rosella</name>
    <name type="common">Pink bonnet</name>
    <name type="synonym">Agaricus rosellus</name>
    <dbReference type="NCBI Taxonomy" id="1033263"/>
    <lineage>
        <taxon>Eukaryota</taxon>
        <taxon>Fungi</taxon>
        <taxon>Dikarya</taxon>
        <taxon>Basidiomycota</taxon>
        <taxon>Agaricomycotina</taxon>
        <taxon>Agaricomycetes</taxon>
        <taxon>Agaricomycetidae</taxon>
        <taxon>Agaricales</taxon>
        <taxon>Marasmiineae</taxon>
        <taxon>Mycenaceae</taxon>
        <taxon>Mycena</taxon>
    </lineage>
</organism>
<name>A0AAD7GRH4_MYCRO</name>
<sequence length="86" mass="8950">MSGVASAIITIDLLASITPLIDLVSARPKASALGTQHVALLFAGWTPVIIFGAPCRCTLPSCALIRLLLSARAVVCCPLPVRILAR</sequence>
<reference evidence="1" key="1">
    <citation type="submission" date="2023-03" db="EMBL/GenBank/DDBJ databases">
        <title>Massive genome expansion in bonnet fungi (Mycena s.s.) driven by repeated elements and novel gene families across ecological guilds.</title>
        <authorList>
            <consortium name="Lawrence Berkeley National Laboratory"/>
            <person name="Harder C.B."/>
            <person name="Miyauchi S."/>
            <person name="Viragh M."/>
            <person name="Kuo A."/>
            <person name="Thoen E."/>
            <person name="Andreopoulos B."/>
            <person name="Lu D."/>
            <person name="Skrede I."/>
            <person name="Drula E."/>
            <person name="Henrissat B."/>
            <person name="Morin E."/>
            <person name="Kohler A."/>
            <person name="Barry K."/>
            <person name="LaButti K."/>
            <person name="Morin E."/>
            <person name="Salamov A."/>
            <person name="Lipzen A."/>
            <person name="Mereny Z."/>
            <person name="Hegedus B."/>
            <person name="Baldrian P."/>
            <person name="Stursova M."/>
            <person name="Weitz H."/>
            <person name="Taylor A."/>
            <person name="Grigoriev I.V."/>
            <person name="Nagy L.G."/>
            <person name="Martin F."/>
            <person name="Kauserud H."/>
        </authorList>
    </citation>
    <scope>NUCLEOTIDE SEQUENCE</scope>
    <source>
        <strain evidence="1">CBHHK067</strain>
    </source>
</reference>
<proteinExistence type="predicted"/>